<evidence type="ECO:0000313" key="4">
    <source>
        <dbReference type="Proteomes" id="UP000237144"/>
    </source>
</evidence>
<organism evidence="3 4">
    <name type="scientific">Rhodotorula taiwanensis</name>
    <dbReference type="NCBI Taxonomy" id="741276"/>
    <lineage>
        <taxon>Eukaryota</taxon>
        <taxon>Fungi</taxon>
        <taxon>Dikarya</taxon>
        <taxon>Basidiomycota</taxon>
        <taxon>Pucciniomycotina</taxon>
        <taxon>Microbotryomycetes</taxon>
        <taxon>Sporidiobolales</taxon>
        <taxon>Sporidiobolaceae</taxon>
        <taxon>Rhodotorula</taxon>
    </lineage>
</organism>
<proteinExistence type="predicted"/>
<keyword evidence="2" id="KW-0472">Membrane</keyword>
<feature type="transmembrane region" description="Helical" evidence="2">
    <location>
        <begin position="12"/>
        <end position="31"/>
    </location>
</feature>
<gene>
    <name evidence="3" type="ORF">BMF94_0660</name>
</gene>
<accession>A0A2S5BI53</accession>
<evidence type="ECO:0000256" key="2">
    <source>
        <dbReference type="SAM" id="Phobius"/>
    </source>
</evidence>
<feature type="region of interest" description="Disordered" evidence="1">
    <location>
        <begin position="41"/>
        <end position="98"/>
    </location>
</feature>
<dbReference type="EMBL" id="PJQD01000005">
    <property type="protein sequence ID" value="POY76459.1"/>
    <property type="molecule type" value="Genomic_DNA"/>
</dbReference>
<comment type="caution">
    <text evidence="3">The sequence shown here is derived from an EMBL/GenBank/DDBJ whole genome shotgun (WGS) entry which is preliminary data.</text>
</comment>
<protein>
    <submittedName>
        <fullName evidence="3">Uncharacterized protein</fullName>
    </submittedName>
</protein>
<dbReference type="AlphaFoldDB" id="A0A2S5BI53"/>
<keyword evidence="2" id="KW-0812">Transmembrane</keyword>
<dbReference type="STRING" id="741276.A0A2S5BI53"/>
<reference evidence="3 4" key="1">
    <citation type="journal article" date="2018" name="Front. Microbiol.">
        <title>Prospects for Fungal Bioremediation of Acidic Radioactive Waste Sites: Characterization and Genome Sequence of Rhodotorula taiwanensis MD1149.</title>
        <authorList>
            <person name="Tkavc R."/>
            <person name="Matrosova V.Y."/>
            <person name="Grichenko O.E."/>
            <person name="Gostincar C."/>
            <person name="Volpe R.P."/>
            <person name="Klimenkova P."/>
            <person name="Gaidamakova E.K."/>
            <person name="Zhou C.E."/>
            <person name="Stewart B.J."/>
            <person name="Lyman M.G."/>
            <person name="Malfatti S.A."/>
            <person name="Rubinfeld B."/>
            <person name="Courtot M."/>
            <person name="Singh J."/>
            <person name="Dalgard C.L."/>
            <person name="Hamilton T."/>
            <person name="Frey K.G."/>
            <person name="Gunde-Cimerman N."/>
            <person name="Dugan L."/>
            <person name="Daly M.J."/>
        </authorList>
    </citation>
    <scope>NUCLEOTIDE SEQUENCE [LARGE SCALE GENOMIC DNA]</scope>
    <source>
        <strain evidence="3 4">MD1149</strain>
    </source>
</reference>
<name>A0A2S5BI53_9BASI</name>
<keyword evidence="2" id="KW-1133">Transmembrane helix</keyword>
<evidence type="ECO:0000256" key="1">
    <source>
        <dbReference type="SAM" id="MobiDB-lite"/>
    </source>
</evidence>
<dbReference type="OrthoDB" id="3784821at2759"/>
<dbReference type="Proteomes" id="UP000237144">
    <property type="component" value="Unassembled WGS sequence"/>
</dbReference>
<sequence length="98" mass="11090">MSRPRPSANQQRLTRVIVTLPFVVVSSWILYKRLVLGEQQRTMPRPGQPGADQHVLATSLSQEARRKNGEAAFGADRREGMPDDLARRVREAEQKARP</sequence>
<feature type="compositionally biased region" description="Basic and acidic residues" evidence="1">
    <location>
        <begin position="63"/>
        <end position="98"/>
    </location>
</feature>
<evidence type="ECO:0000313" key="3">
    <source>
        <dbReference type="EMBL" id="POY76459.1"/>
    </source>
</evidence>
<keyword evidence="4" id="KW-1185">Reference proteome</keyword>